<feature type="compositionally biased region" description="Basic and acidic residues" evidence="1">
    <location>
        <begin position="50"/>
        <end position="63"/>
    </location>
</feature>
<dbReference type="AlphaFoldDB" id="A0AAE0BZM2"/>
<protein>
    <submittedName>
        <fullName evidence="2">Uncharacterized protein</fullName>
    </submittedName>
</protein>
<name>A0AAE0BZM2_9CHLO</name>
<accession>A0AAE0BZM2</accession>
<keyword evidence="3" id="KW-1185">Reference proteome</keyword>
<sequence>LASPPRRSPGLSPSALLAWSAGGPMDVAPLRIPPADDPHGRALSTFSSSRELRSDRGKSEEALRGMPGTAPPSKSKADLEAEDSLSFHEALATTSYDETAVQLAGFSVTPFLQLPSIS</sequence>
<organism evidence="2 3">
    <name type="scientific">Cymbomonas tetramitiformis</name>
    <dbReference type="NCBI Taxonomy" id="36881"/>
    <lineage>
        <taxon>Eukaryota</taxon>
        <taxon>Viridiplantae</taxon>
        <taxon>Chlorophyta</taxon>
        <taxon>Pyramimonadophyceae</taxon>
        <taxon>Pyramimonadales</taxon>
        <taxon>Pyramimonadaceae</taxon>
        <taxon>Cymbomonas</taxon>
    </lineage>
</organism>
<comment type="caution">
    <text evidence="2">The sequence shown here is derived from an EMBL/GenBank/DDBJ whole genome shotgun (WGS) entry which is preliminary data.</text>
</comment>
<reference evidence="2 3" key="1">
    <citation type="journal article" date="2015" name="Genome Biol. Evol.">
        <title>Comparative Genomics of a Bacterivorous Green Alga Reveals Evolutionary Causalities and Consequences of Phago-Mixotrophic Mode of Nutrition.</title>
        <authorList>
            <person name="Burns J.A."/>
            <person name="Paasch A."/>
            <person name="Narechania A."/>
            <person name="Kim E."/>
        </authorList>
    </citation>
    <scope>NUCLEOTIDE SEQUENCE [LARGE SCALE GENOMIC DNA]</scope>
    <source>
        <strain evidence="2 3">PLY_AMNH</strain>
    </source>
</reference>
<proteinExistence type="predicted"/>
<feature type="region of interest" description="Disordered" evidence="1">
    <location>
        <begin position="29"/>
        <end position="81"/>
    </location>
</feature>
<evidence type="ECO:0000313" key="3">
    <source>
        <dbReference type="Proteomes" id="UP001190700"/>
    </source>
</evidence>
<feature type="non-terminal residue" evidence="2">
    <location>
        <position position="1"/>
    </location>
</feature>
<gene>
    <name evidence="2" type="ORF">CYMTET_45373</name>
</gene>
<evidence type="ECO:0000256" key="1">
    <source>
        <dbReference type="SAM" id="MobiDB-lite"/>
    </source>
</evidence>
<dbReference type="Proteomes" id="UP001190700">
    <property type="component" value="Unassembled WGS sequence"/>
</dbReference>
<evidence type="ECO:0000313" key="2">
    <source>
        <dbReference type="EMBL" id="KAK3245039.1"/>
    </source>
</evidence>
<dbReference type="EMBL" id="LGRX02031083">
    <property type="protein sequence ID" value="KAK3245039.1"/>
    <property type="molecule type" value="Genomic_DNA"/>
</dbReference>